<organism evidence="1">
    <name type="scientific">marine sediment metagenome</name>
    <dbReference type="NCBI Taxonomy" id="412755"/>
    <lineage>
        <taxon>unclassified sequences</taxon>
        <taxon>metagenomes</taxon>
        <taxon>ecological metagenomes</taxon>
    </lineage>
</organism>
<dbReference type="AlphaFoldDB" id="X0ZJJ6"/>
<evidence type="ECO:0008006" key="2">
    <source>
        <dbReference type="Google" id="ProtNLM"/>
    </source>
</evidence>
<gene>
    <name evidence="1" type="ORF">S01H4_21058</name>
</gene>
<reference evidence="1" key="1">
    <citation type="journal article" date="2014" name="Front. Microbiol.">
        <title>High frequency of phylogenetically diverse reductive dehalogenase-homologous genes in deep subseafloor sedimentary metagenomes.</title>
        <authorList>
            <person name="Kawai M."/>
            <person name="Futagami T."/>
            <person name="Toyoda A."/>
            <person name="Takaki Y."/>
            <person name="Nishi S."/>
            <person name="Hori S."/>
            <person name="Arai W."/>
            <person name="Tsubouchi T."/>
            <person name="Morono Y."/>
            <person name="Uchiyama I."/>
            <person name="Ito T."/>
            <person name="Fujiyama A."/>
            <person name="Inagaki F."/>
            <person name="Takami H."/>
        </authorList>
    </citation>
    <scope>NUCLEOTIDE SEQUENCE</scope>
    <source>
        <strain evidence="1">Expedition CK06-06</strain>
    </source>
</reference>
<protein>
    <recommendedName>
        <fullName evidence="2">PIN domain-containing protein</fullName>
    </recommendedName>
</protein>
<name>X0ZJJ6_9ZZZZ</name>
<dbReference type="Pfam" id="PF11848">
    <property type="entry name" value="DUF3368"/>
    <property type="match status" value="1"/>
</dbReference>
<accession>X0ZJJ6</accession>
<comment type="caution">
    <text evidence="1">The sequence shown here is derived from an EMBL/GenBank/DDBJ whole genome shotgun (WGS) entry which is preliminary data.</text>
</comment>
<evidence type="ECO:0000313" key="1">
    <source>
        <dbReference type="EMBL" id="GAG69559.1"/>
    </source>
</evidence>
<feature type="non-terminal residue" evidence="1">
    <location>
        <position position="161"/>
    </location>
</feature>
<proteinExistence type="predicted"/>
<dbReference type="EMBL" id="BART01009509">
    <property type="protein sequence ID" value="GAG69559.1"/>
    <property type="molecule type" value="Genomic_DNA"/>
</dbReference>
<dbReference type="InterPro" id="IPR021799">
    <property type="entry name" value="PIN-like_prokaryotic"/>
</dbReference>
<sequence>MVVYNPHMRLILDANALIYLIKGGLAQRFYKLLDNAVVIDKSVYNEVVEKGIENNYPDAFIAKDFLEKNQIPIIPVDISSELSKFRDPGETSCYILAKSEGACISSDIIANKKFNNFKINSMQLDTFFYNQFLKKKIEKNEFLSILNNLKKVDGTSANRVS</sequence>